<dbReference type="Proteomes" id="UP000076842">
    <property type="component" value="Unassembled WGS sequence"/>
</dbReference>
<dbReference type="OrthoDB" id="2373987at2759"/>
<feature type="domain" description="Calcium channel YVC1-like C-terminal transmembrane" evidence="4">
    <location>
        <begin position="233"/>
        <end position="525"/>
    </location>
</feature>
<reference evidence="5 6" key="1">
    <citation type="journal article" date="2016" name="Mol. Biol. Evol.">
        <title>Comparative Genomics of Early-Diverging Mushroom-Forming Fungi Provides Insights into the Origins of Lignocellulose Decay Capabilities.</title>
        <authorList>
            <person name="Nagy L.G."/>
            <person name="Riley R."/>
            <person name="Tritt A."/>
            <person name="Adam C."/>
            <person name="Daum C."/>
            <person name="Floudas D."/>
            <person name="Sun H."/>
            <person name="Yadav J.S."/>
            <person name="Pangilinan J."/>
            <person name="Larsson K.H."/>
            <person name="Matsuura K."/>
            <person name="Barry K."/>
            <person name="Labutti K."/>
            <person name="Kuo R."/>
            <person name="Ohm R.A."/>
            <person name="Bhattacharya S.S."/>
            <person name="Shirouzu T."/>
            <person name="Yoshinaga Y."/>
            <person name="Martin F.M."/>
            <person name="Grigoriev I.V."/>
            <person name="Hibbett D.S."/>
        </authorList>
    </citation>
    <scope>NUCLEOTIDE SEQUENCE [LARGE SCALE GENOMIC DNA]</scope>
    <source>
        <strain evidence="5 6">HHB12733</strain>
    </source>
</reference>
<evidence type="ECO:0000313" key="6">
    <source>
        <dbReference type="Proteomes" id="UP000076842"/>
    </source>
</evidence>
<dbReference type="InParanoid" id="A0A165H9P5"/>
<evidence type="ECO:0000256" key="1">
    <source>
        <dbReference type="SAM" id="MobiDB-lite"/>
    </source>
</evidence>
<dbReference type="InterPro" id="IPR056336">
    <property type="entry name" value="YVC1_C"/>
</dbReference>
<dbReference type="STRING" id="1353952.A0A165H9P5"/>
<name>A0A165H9P5_9BASI</name>
<dbReference type="EMBL" id="KV423944">
    <property type="protein sequence ID" value="KZT59024.1"/>
    <property type="molecule type" value="Genomic_DNA"/>
</dbReference>
<keyword evidence="2" id="KW-0472">Membrane</keyword>
<evidence type="ECO:0000313" key="5">
    <source>
        <dbReference type="EMBL" id="KZT59024.1"/>
    </source>
</evidence>
<dbReference type="Pfam" id="PF23190">
    <property type="entry name" value="LHD_TRPY1"/>
    <property type="match status" value="1"/>
</dbReference>
<dbReference type="Pfam" id="PF23317">
    <property type="entry name" value="YVC1_C"/>
    <property type="match status" value="1"/>
</dbReference>
<protein>
    <recommendedName>
        <fullName evidence="7">Receptor-activated Ca2+-permeable cation channel</fullName>
    </recommendedName>
</protein>
<dbReference type="PANTHER" id="PTHR35859:SF1">
    <property type="entry name" value="NONSELECTIVE CATION CHANNEL PROTEIN"/>
    <property type="match status" value="1"/>
</dbReference>
<feature type="region of interest" description="Disordered" evidence="1">
    <location>
        <begin position="600"/>
        <end position="656"/>
    </location>
</feature>
<organism evidence="5 6">
    <name type="scientific">Calocera cornea HHB12733</name>
    <dbReference type="NCBI Taxonomy" id="1353952"/>
    <lineage>
        <taxon>Eukaryota</taxon>
        <taxon>Fungi</taxon>
        <taxon>Dikarya</taxon>
        <taxon>Basidiomycota</taxon>
        <taxon>Agaricomycotina</taxon>
        <taxon>Dacrymycetes</taxon>
        <taxon>Dacrymycetales</taxon>
        <taxon>Dacrymycetaceae</taxon>
        <taxon>Calocera</taxon>
    </lineage>
</organism>
<keyword evidence="2" id="KW-0812">Transmembrane</keyword>
<dbReference type="InterPro" id="IPR052971">
    <property type="entry name" value="TRP_calcium_channel"/>
</dbReference>
<accession>A0A165H9P5</accession>
<feature type="transmembrane region" description="Helical" evidence="2">
    <location>
        <begin position="472"/>
        <end position="492"/>
    </location>
</feature>
<sequence>MAHQDIESEHTSLLSAPPVHPTIMAIRKDVCHYLDTSLTYEQLLAPDLTYSLVRPLANKYTRLKNMSVPFCFLINRVHFLRDQNFTTRAVSFSRASLCELLAIRTLREWVDPMDLATVLVTSFDLLSGASPEIVSAVLQDGDEGDLQDRVGNAIELAIISQAKRFIKSSPCQKVISAIWRGEIVYQAESAHAIISDTYKRRPIYFYDYRKAPLLDHYRLKVPAVRSVLEYMNFVILFILFIIALEGAEVDSLNIYEASFMVSSTGFTLEKLAAMQEHGLKSKLTLWNFFDLAFMTVYVFYAALRTHGLRHHSAWAKGLGIDLLAIAACLMFPRKVAERLAFATISLRSMLLEFTLLMLLAAFCFGGFLYARTHLVYPQFSSGQVAWWMLDIWFGLDATGFDKSTSFHPVFGPILMVIYACLSNTLLLTGITHWPQILSNTFATINADALAESLFRRAVTTVEGVKVDALFSYLPPLNLIAFLIMFPASYILSPRWFHKINVTAIRLTSFPILLAIAFYERQIAPSRKSPTLFDRATHAAVRVVESMPRRLKRFSLFEGFAGPAADIDAIFEIEDQLNQSADGKQASSDDNLLETYEQQRATKGVGALPRDSAGDTSSPARGKAPMLSQTTQSRRLHEASVDSAIRRRRHSELPRGSRNVMQQLLSDHAQPTFTPLMRLFQPVVEEDMITPGAGVNLPKSSSPRQGPAHSRKEITGHNRSSSTARPRRHASEDESQGSNDDWREPQPVRDIQENEDKDEPTPWVDQDMKDRLERMEAQQSRLEELLLEIAGVVRTSS</sequence>
<feature type="domain" description="YVC1 N-terminal linker helical" evidence="3">
    <location>
        <begin position="22"/>
        <end position="201"/>
    </location>
</feature>
<feature type="transmembrane region" description="Helical" evidence="2">
    <location>
        <begin position="413"/>
        <end position="433"/>
    </location>
</feature>
<dbReference type="InterPro" id="IPR056337">
    <property type="entry name" value="LHD_YVC1"/>
</dbReference>
<feature type="transmembrane region" description="Helical" evidence="2">
    <location>
        <begin position="499"/>
        <end position="518"/>
    </location>
</feature>
<feature type="transmembrane region" description="Helical" evidence="2">
    <location>
        <begin position="353"/>
        <end position="372"/>
    </location>
</feature>
<evidence type="ECO:0000256" key="2">
    <source>
        <dbReference type="SAM" id="Phobius"/>
    </source>
</evidence>
<feature type="compositionally biased region" description="Basic and acidic residues" evidence="1">
    <location>
        <begin position="739"/>
        <end position="753"/>
    </location>
</feature>
<evidence type="ECO:0000259" key="4">
    <source>
        <dbReference type="Pfam" id="PF23317"/>
    </source>
</evidence>
<evidence type="ECO:0008006" key="7">
    <source>
        <dbReference type="Google" id="ProtNLM"/>
    </source>
</evidence>
<dbReference type="PANTHER" id="PTHR35859">
    <property type="entry name" value="NONSELECTIVE CATION CHANNEL PROTEIN"/>
    <property type="match status" value="1"/>
</dbReference>
<keyword evidence="2" id="KW-1133">Transmembrane helix</keyword>
<feature type="compositionally biased region" description="Basic and acidic residues" evidence="1">
    <location>
        <begin position="765"/>
        <end position="775"/>
    </location>
</feature>
<feature type="transmembrane region" description="Helical" evidence="2">
    <location>
        <begin position="283"/>
        <end position="302"/>
    </location>
</feature>
<proteinExistence type="predicted"/>
<feature type="region of interest" description="Disordered" evidence="1">
    <location>
        <begin position="690"/>
        <end position="775"/>
    </location>
</feature>
<dbReference type="AlphaFoldDB" id="A0A165H9P5"/>
<gene>
    <name evidence="5" type="ORF">CALCODRAFT_523414</name>
</gene>
<feature type="transmembrane region" description="Helical" evidence="2">
    <location>
        <begin position="227"/>
        <end position="246"/>
    </location>
</feature>
<keyword evidence="6" id="KW-1185">Reference proteome</keyword>
<evidence type="ECO:0000259" key="3">
    <source>
        <dbReference type="Pfam" id="PF23190"/>
    </source>
</evidence>